<name>A0A1N7PBH0_9PROT</name>
<dbReference type="CDD" id="cd00118">
    <property type="entry name" value="LysM"/>
    <property type="match status" value="1"/>
</dbReference>
<evidence type="ECO:0000259" key="2">
    <source>
        <dbReference type="PROSITE" id="PS51782"/>
    </source>
</evidence>
<accession>A0A1N7PBH0</accession>
<dbReference type="InterPro" id="IPR052196">
    <property type="entry name" value="Bact_Kbp"/>
</dbReference>
<feature type="domain" description="LysM" evidence="2">
    <location>
        <begin position="269"/>
        <end position="318"/>
    </location>
</feature>
<dbReference type="EMBL" id="FTOA01000006">
    <property type="protein sequence ID" value="SIT07952.1"/>
    <property type="molecule type" value="Genomic_DNA"/>
</dbReference>
<reference evidence="3 4" key="1">
    <citation type="submission" date="2017-01" db="EMBL/GenBank/DDBJ databases">
        <authorList>
            <person name="Mah S.A."/>
            <person name="Swanson W.J."/>
            <person name="Moy G.W."/>
            <person name="Vacquier V.D."/>
        </authorList>
    </citation>
    <scope>NUCLEOTIDE SEQUENCE [LARGE SCALE GENOMIC DNA]</scope>
    <source>
        <strain evidence="3 4">DSM 11589</strain>
    </source>
</reference>
<evidence type="ECO:0000313" key="4">
    <source>
        <dbReference type="Proteomes" id="UP000185678"/>
    </source>
</evidence>
<evidence type="ECO:0000256" key="1">
    <source>
        <dbReference type="SAM" id="MobiDB-lite"/>
    </source>
</evidence>
<dbReference type="SMART" id="SM00257">
    <property type="entry name" value="LysM"/>
    <property type="match status" value="1"/>
</dbReference>
<dbReference type="InterPro" id="IPR018392">
    <property type="entry name" value="LysM"/>
</dbReference>
<dbReference type="PANTHER" id="PTHR34700:SF4">
    <property type="entry name" value="PHAGE-LIKE ELEMENT PBSX PROTEIN XKDP"/>
    <property type="match status" value="1"/>
</dbReference>
<dbReference type="Gene3D" id="3.10.350.10">
    <property type="entry name" value="LysM domain"/>
    <property type="match status" value="1"/>
</dbReference>
<sequence length="321" mass="33514">MKRPMIIAIAGAAVVIIALGLTFMSLEGQAPTQKDAAPPTTPAQPATPAKPAAEAPSAPEPVLGFDVVRIDPEGNTVIAGKAAPNAKVSILDGARAVGAVTADQHGEWVFLPDVPLEPGSRELSLSAVTPDGKTVTAKDVVVLVVPERKGEKTLAVKAGEEGSQVLQGLTPLSEKDGVLIDSVDYTEDGSIIVAGRGKPQATLQLYLDNALIGKVESGADGLWRAKPESKASKGAHMLRADLLASDGKVLARAEMPFSRVEVAGMPEGVRVVVQPGNSLWLLARRAYGDGKAYTVIFDANKGQIRNPDLIYPGQVFIVPKD</sequence>
<proteinExistence type="predicted"/>
<feature type="region of interest" description="Disordered" evidence="1">
    <location>
        <begin position="30"/>
        <end position="58"/>
    </location>
</feature>
<organism evidence="3 4">
    <name type="scientific">Insolitispirillum peregrinum</name>
    <dbReference type="NCBI Taxonomy" id="80876"/>
    <lineage>
        <taxon>Bacteria</taxon>
        <taxon>Pseudomonadati</taxon>
        <taxon>Pseudomonadota</taxon>
        <taxon>Alphaproteobacteria</taxon>
        <taxon>Rhodospirillales</taxon>
        <taxon>Novispirillaceae</taxon>
        <taxon>Insolitispirillum</taxon>
    </lineage>
</organism>
<gene>
    <name evidence="3" type="ORF">SAMN05421779_106207</name>
</gene>
<dbReference type="Pfam" id="PF01476">
    <property type="entry name" value="LysM"/>
    <property type="match status" value="1"/>
</dbReference>
<dbReference type="InterPro" id="IPR036779">
    <property type="entry name" value="LysM_dom_sf"/>
</dbReference>
<dbReference type="RefSeq" id="WP_217696121.1">
    <property type="nucleotide sequence ID" value="NZ_FTOA01000006.1"/>
</dbReference>
<dbReference type="STRING" id="80876.SAMN05421779_106207"/>
<dbReference type="AlphaFoldDB" id="A0A1N7PBH0"/>
<dbReference type="PANTHER" id="PTHR34700">
    <property type="entry name" value="POTASSIUM BINDING PROTEIN KBP"/>
    <property type="match status" value="1"/>
</dbReference>
<keyword evidence="4" id="KW-1185">Reference proteome</keyword>
<dbReference type="Proteomes" id="UP000185678">
    <property type="component" value="Unassembled WGS sequence"/>
</dbReference>
<evidence type="ECO:0000313" key="3">
    <source>
        <dbReference type="EMBL" id="SIT07952.1"/>
    </source>
</evidence>
<protein>
    <submittedName>
        <fullName evidence="3">LysM domain-containing protein</fullName>
    </submittedName>
</protein>
<dbReference type="PROSITE" id="PS51782">
    <property type="entry name" value="LYSM"/>
    <property type="match status" value="1"/>
</dbReference>
<dbReference type="Gene3D" id="3.30.420.430">
    <property type="match status" value="1"/>
</dbReference>